<dbReference type="OrthoDB" id="9947049at2"/>
<name>B6BJB4_SULGG</name>
<proteinExistence type="predicted"/>
<dbReference type="Proteomes" id="UP000006431">
    <property type="component" value="Unassembled WGS sequence"/>
</dbReference>
<dbReference type="STRING" id="929558.SMGD1_2112"/>
<accession>H1FXD9</accession>
<keyword evidence="1" id="KW-0812">Transmembrane</keyword>
<keyword evidence="1" id="KW-0472">Membrane</keyword>
<accession>B6BJB4</accession>
<dbReference type="HOGENOM" id="CLU_2276026_0_0_7"/>
<protein>
    <recommendedName>
        <fullName evidence="4">SHOCT domain-containing protein</fullName>
    </recommendedName>
</protein>
<organism evidence="2 3">
    <name type="scientific">Sulfurimonas gotlandica (strain DSM 19862 / JCM 16533 / GD1)</name>
    <dbReference type="NCBI Taxonomy" id="929558"/>
    <lineage>
        <taxon>Bacteria</taxon>
        <taxon>Pseudomonadati</taxon>
        <taxon>Campylobacterota</taxon>
        <taxon>Epsilonproteobacteria</taxon>
        <taxon>Campylobacterales</taxon>
        <taxon>Sulfurimonadaceae</taxon>
        <taxon>Sulfurimonas</taxon>
    </lineage>
</organism>
<evidence type="ECO:0000256" key="1">
    <source>
        <dbReference type="SAM" id="Phobius"/>
    </source>
</evidence>
<evidence type="ECO:0000313" key="3">
    <source>
        <dbReference type="Proteomes" id="UP000006431"/>
    </source>
</evidence>
<evidence type="ECO:0008006" key="4">
    <source>
        <dbReference type="Google" id="ProtNLM"/>
    </source>
</evidence>
<sequence length="102" mass="11545">MDANAMDAVYNQAILFFALFGTMFIVAFFITRKSANKFEHENPLEIRKAAAKKEKLVSTFLNVSTIKILGKDATLQELTRKLDRGAINTEEYKILEQTLKAS</sequence>
<evidence type="ECO:0000313" key="2">
    <source>
        <dbReference type="EMBL" id="EHP30635.1"/>
    </source>
</evidence>
<reference evidence="2 3" key="1">
    <citation type="journal article" date="2012" name="Proc. Natl. Acad. Sci. U.S.A.">
        <title>Genome and physiology of a model Epsilonproteobacterium responsible for sulfide detoxification in marine oxygen depletion zones.</title>
        <authorList>
            <person name="Grote J."/>
            <person name="Schott T."/>
            <person name="Bruckner C.G."/>
            <person name="Glockner F.O."/>
            <person name="Jost G."/>
            <person name="Teeling H."/>
            <person name="Labrenz M."/>
            <person name="Jurgens K."/>
        </authorList>
    </citation>
    <scope>NUCLEOTIDE SEQUENCE [LARGE SCALE GENOMIC DNA]</scope>
    <source>
        <strain evidence="2 3">GD1</strain>
    </source>
</reference>
<dbReference type="PATRIC" id="fig|929558.5.peg.2103"/>
<feature type="transmembrane region" description="Helical" evidence="1">
    <location>
        <begin position="12"/>
        <end position="30"/>
    </location>
</feature>
<dbReference type="AlphaFoldDB" id="B6BJB4"/>
<dbReference type="RefSeq" id="WP_008336665.1">
    <property type="nucleotide sequence ID" value="NZ_AFRZ01000001.1"/>
</dbReference>
<keyword evidence="3" id="KW-1185">Reference proteome</keyword>
<gene>
    <name evidence="2" type="ORF">SMGD1_2112</name>
</gene>
<keyword evidence="1" id="KW-1133">Transmembrane helix</keyword>
<dbReference type="EMBL" id="AFRZ01000001">
    <property type="protein sequence ID" value="EHP30635.1"/>
    <property type="molecule type" value="Genomic_DNA"/>
</dbReference>
<comment type="caution">
    <text evidence="2">The sequence shown here is derived from an EMBL/GenBank/DDBJ whole genome shotgun (WGS) entry which is preliminary data.</text>
</comment>